<dbReference type="AlphaFoldDB" id="A0A4Z1KBB5"/>
<proteinExistence type="predicted"/>
<protein>
    <submittedName>
        <fullName evidence="1">Uncharacterized protein</fullName>
    </submittedName>
</protein>
<comment type="caution">
    <text evidence="1">The sequence shown here is derived from an EMBL/GenBank/DDBJ whole genome shotgun (WGS) entry which is preliminary data.</text>
</comment>
<dbReference type="Proteomes" id="UP000297280">
    <property type="component" value="Unassembled WGS sequence"/>
</dbReference>
<evidence type="ECO:0000313" key="1">
    <source>
        <dbReference type="EMBL" id="TGO82676.1"/>
    </source>
</evidence>
<organism evidence="1 2">
    <name type="scientific">Botrytis porri</name>
    <dbReference type="NCBI Taxonomy" id="87229"/>
    <lineage>
        <taxon>Eukaryota</taxon>
        <taxon>Fungi</taxon>
        <taxon>Dikarya</taxon>
        <taxon>Ascomycota</taxon>
        <taxon>Pezizomycotina</taxon>
        <taxon>Leotiomycetes</taxon>
        <taxon>Helotiales</taxon>
        <taxon>Sclerotiniaceae</taxon>
        <taxon>Botrytis</taxon>
    </lineage>
</organism>
<sequence length="65" mass="7447">MEVKSIELNIVEATSATIRLPSRYHQKILPLPEYEAEKDAVTTRPFPKELEGQRATMTKIQCQNC</sequence>
<keyword evidence="2" id="KW-1185">Reference proteome</keyword>
<reference evidence="1 2" key="1">
    <citation type="submission" date="2017-12" db="EMBL/GenBank/DDBJ databases">
        <title>Comparative genomics of Botrytis spp.</title>
        <authorList>
            <person name="Valero-Jimenez C.A."/>
            <person name="Tapia P."/>
            <person name="Veloso J."/>
            <person name="Silva-Moreno E."/>
            <person name="Staats M."/>
            <person name="Valdes J.H."/>
            <person name="Van Kan J.A.L."/>
        </authorList>
    </citation>
    <scope>NUCLEOTIDE SEQUENCE [LARGE SCALE GENOMIC DNA]</scope>
    <source>
        <strain evidence="1 2">MUCL3349</strain>
    </source>
</reference>
<name>A0A4Z1KBB5_9HELO</name>
<gene>
    <name evidence="1" type="ORF">BPOR_0780g00050</name>
</gene>
<accession>A0A4Z1KBB5</accession>
<evidence type="ECO:0000313" key="2">
    <source>
        <dbReference type="Proteomes" id="UP000297280"/>
    </source>
</evidence>
<dbReference type="EMBL" id="PQXO01000777">
    <property type="protein sequence ID" value="TGO82676.1"/>
    <property type="molecule type" value="Genomic_DNA"/>
</dbReference>